<name>A0A1I0QJE1_9BACT</name>
<protein>
    <submittedName>
        <fullName evidence="1">Uncharacterized protein</fullName>
    </submittedName>
</protein>
<reference evidence="2" key="1">
    <citation type="submission" date="2016-10" db="EMBL/GenBank/DDBJ databases">
        <authorList>
            <person name="Varghese N."/>
            <person name="Submissions S."/>
        </authorList>
    </citation>
    <scope>NUCLEOTIDE SEQUENCE [LARGE SCALE GENOMIC DNA]</scope>
    <source>
        <strain evidence="2">DSM 3695</strain>
    </source>
</reference>
<proteinExistence type="predicted"/>
<evidence type="ECO:0000313" key="1">
    <source>
        <dbReference type="EMBL" id="SEW27159.1"/>
    </source>
</evidence>
<accession>A0A1I0QJE1</accession>
<evidence type="ECO:0000313" key="2">
    <source>
        <dbReference type="Proteomes" id="UP000199310"/>
    </source>
</evidence>
<dbReference type="AlphaFoldDB" id="A0A1I0QJE1"/>
<dbReference type="Proteomes" id="UP000199310">
    <property type="component" value="Unassembled WGS sequence"/>
</dbReference>
<dbReference type="OrthoDB" id="837641at2"/>
<dbReference type="RefSeq" id="WP_089892617.1">
    <property type="nucleotide sequence ID" value="NZ_FOJG01000001.1"/>
</dbReference>
<gene>
    <name evidence="1" type="ORF">SAMN04488122_1510</name>
</gene>
<dbReference type="EMBL" id="FOJG01000001">
    <property type="protein sequence ID" value="SEW27159.1"/>
    <property type="molecule type" value="Genomic_DNA"/>
</dbReference>
<organism evidence="1 2">
    <name type="scientific">Chitinophaga arvensicola</name>
    <dbReference type="NCBI Taxonomy" id="29529"/>
    <lineage>
        <taxon>Bacteria</taxon>
        <taxon>Pseudomonadati</taxon>
        <taxon>Bacteroidota</taxon>
        <taxon>Chitinophagia</taxon>
        <taxon>Chitinophagales</taxon>
        <taxon>Chitinophagaceae</taxon>
        <taxon>Chitinophaga</taxon>
    </lineage>
</organism>
<sequence length="196" mass="23225">MARPGNYPTTYEERKPISITDLRKGSYLLPDTWRSGTISWSRNGIVNSSVSIVVDMTVASPYLELNYKWQEQTRKYRVPLIQVLSNLGTGNIWYFLCQLTNKRCRKLYLIDGYFQHREAIKGYYEKQIQSKHYRYLEKVYGPVFKVDELYRQLSSLHFRKFYNGKPTKRYLKIIEQIKAAKSLNERDLVSMLVKGK</sequence>
<keyword evidence="2" id="KW-1185">Reference proteome</keyword>